<evidence type="ECO:0000313" key="3">
    <source>
        <dbReference type="EMBL" id="QEC73956.1"/>
    </source>
</evidence>
<reference evidence="3 4" key="1">
    <citation type="journal article" date="2017" name="Int. J. Syst. Evol. Microbiol.">
        <title>Arachidicoccus ginsenosidivorans sp. nov., with ginsenoside-converting activity isolated from ginseng cultivating soil.</title>
        <authorList>
            <person name="Siddiqi M.Z."/>
            <person name="Aslam Z."/>
            <person name="Im W.T."/>
        </authorList>
    </citation>
    <scope>NUCLEOTIDE SEQUENCE [LARGE SCALE GENOMIC DNA]</scope>
    <source>
        <strain evidence="3 4">Gsoil 809</strain>
    </source>
</reference>
<feature type="transmembrane region" description="Helical" evidence="1">
    <location>
        <begin position="12"/>
        <end position="29"/>
    </location>
</feature>
<feature type="domain" description="Acyltransferase 3" evidence="2">
    <location>
        <begin position="9"/>
        <end position="63"/>
    </location>
</feature>
<organism evidence="3 4">
    <name type="scientific">Arachidicoccus ginsenosidivorans</name>
    <dbReference type="NCBI Taxonomy" id="496057"/>
    <lineage>
        <taxon>Bacteria</taxon>
        <taxon>Pseudomonadati</taxon>
        <taxon>Bacteroidota</taxon>
        <taxon>Chitinophagia</taxon>
        <taxon>Chitinophagales</taxon>
        <taxon>Chitinophagaceae</taxon>
        <taxon>Arachidicoccus</taxon>
    </lineage>
</organism>
<keyword evidence="3" id="KW-0012">Acyltransferase</keyword>
<keyword evidence="1" id="KW-1133">Transmembrane helix</keyword>
<dbReference type="GO" id="GO:0016747">
    <property type="term" value="F:acyltransferase activity, transferring groups other than amino-acyl groups"/>
    <property type="evidence" value="ECO:0007669"/>
    <property type="project" value="InterPro"/>
</dbReference>
<dbReference type="InterPro" id="IPR002656">
    <property type="entry name" value="Acyl_transf_3_dom"/>
</dbReference>
<dbReference type="KEGG" id="agi:FSB73_22075"/>
<keyword evidence="1" id="KW-0472">Membrane</keyword>
<gene>
    <name evidence="3" type="ORF">FSB73_22075</name>
</gene>
<dbReference type="EMBL" id="CP042434">
    <property type="protein sequence ID" value="QEC73956.1"/>
    <property type="molecule type" value="Genomic_DNA"/>
</dbReference>
<proteinExistence type="predicted"/>
<name>A0A5B8VT66_9BACT</name>
<accession>A0A5B8VT66</accession>
<dbReference type="Proteomes" id="UP000321291">
    <property type="component" value="Chromosome"/>
</dbReference>
<dbReference type="RefSeq" id="WP_146787373.1">
    <property type="nucleotide sequence ID" value="NZ_CP042434.1"/>
</dbReference>
<evidence type="ECO:0000259" key="2">
    <source>
        <dbReference type="Pfam" id="PF01757"/>
    </source>
</evidence>
<dbReference type="Pfam" id="PF01757">
    <property type="entry name" value="Acyl_transf_3"/>
    <property type="match status" value="1"/>
</dbReference>
<dbReference type="AlphaFoldDB" id="A0A5B8VT66"/>
<protein>
    <submittedName>
        <fullName evidence="3">Acyltransferase</fullName>
    </submittedName>
</protein>
<dbReference type="OrthoDB" id="290051at2"/>
<sequence>MQNPKKRLIELDALRGLAASMVVIFHYTFQFDKVFQSDLMKSIEFDVGKYGVQLFFIISGFVIL</sequence>
<keyword evidence="1" id="KW-0812">Transmembrane</keyword>
<evidence type="ECO:0000313" key="4">
    <source>
        <dbReference type="Proteomes" id="UP000321291"/>
    </source>
</evidence>
<keyword evidence="4" id="KW-1185">Reference proteome</keyword>
<evidence type="ECO:0000256" key="1">
    <source>
        <dbReference type="SAM" id="Phobius"/>
    </source>
</evidence>
<keyword evidence="3" id="KW-0808">Transferase</keyword>